<comment type="caution">
    <text evidence="1">The sequence shown here is derived from an EMBL/GenBank/DDBJ whole genome shotgun (WGS) entry which is preliminary data.</text>
</comment>
<sequence length="171" mass="19118">MTRSYALWDAQADARLLALVESGKTLHAAATEMARSKESVASRWAKIRARTASAPVQPDAPPEPVRIPYISDVQAIDRLLADPPALRQVLKSARRSVRELMKWRKLARIPESFAPLFEQALGVTLSTPHRSWREGGVLMDGAPMTWGSIWGDEPVPPYPGVRVSHFAERWR</sequence>
<dbReference type="Proteomes" id="UP000019760">
    <property type="component" value="Unassembled WGS sequence"/>
</dbReference>
<keyword evidence="2" id="KW-1185">Reference proteome</keyword>
<dbReference type="EMBL" id="BAND01000076">
    <property type="protein sequence ID" value="GAJ29711.1"/>
    <property type="molecule type" value="Genomic_DNA"/>
</dbReference>
<proteinExistence type="predicted"/>
<name>A0A023D7G8_ACIMT</name>
<dbReference type="RefSeq" id="WP_042059962.1">
    <property type="nucleotide sequence ID" value="NZ_BAND01000076.1"/>
</dbReference>
<organism evidence="1 2">
    <name type="scientific">Acidomonas methanolica NBRC 104435</name>
    <dbReference type="NCBI Taxonomy" id="1231351"/>
    <lineage>
        <taxon>Bacteria</taxon>
        <taxon>Pseudomonadati</taxon>
        <taxon>Pseudomonadota</taxon>
        <taxon>Alphaproteobacteria</taxon>
        <taxon>Acetobacterales</taxon>
        <taxon>Acetobacteraceae</taxon>
        <taxon>Acidomonas</taxon>
    </lineage>
</organism>
<evidence type="ECO:0000313" key="2">
    <source>
        <dbReference type="Proteomes" id="UP000019760"/>
    </source>
</evidence>
<reference evidence="1 2" key="2">
    <citation type="journal article" date="2014" name="FEMS Microbiol. Lett.">
        <title>Draft genomic DNA sequence of the facultatively methylotrophic bacterium Acidomonas methanolica type strain MB58.</title>
        <authorList>
            <person name="Higashiura N."/>
            <person name="Hadano H."/>
            <person name="Hirakawa H."/>
            <person name="Matsutani M."/>
            <person name="Takabe S."/>
            <person name="Matsushita K."/>
            <person name="Azuma Y."/>
        </authorList>
    </citation>
    <scope>NUCLEOTIDE SEQUENCE [LARGE SCALE GENOMIC DNA]</scope>
    <source>
        <strain evidence="1 2">MB58</strain>
    </source>
</reference>
<protein>
    <submittedName>
        <fullName evidence="1">Uncharacterized protein</fullName>
    </submittedName>
</protein>
<gene>
    <name evidence="1" type="ORF">Amme_076_004</name>
</gene>
<evidence type="ECO:0000313" key="1">
    <source>
        <dbReference type="EMBL" id="GAJ29711.1"/>
    </source>
</evidence>
<accession>A0A023D7G8</accession>
<dbReference type="AlphaFoldDB" id="A0A023D7G8"/>
<reference evidence="2" key="1">
    <citation type="journal article" date="2014" name="FEMS Microbiol. Lett.">
        <title>Draft Genomic DNA Sequence of the Facultatively Methylotrophic Bacterium Acidomonas methanolica type strain MB58.</title>
        <authorList>
            <person name="Higashiura N."/>
            <person name="Hadano H."/>
            <person name="Hirakawa H."/>
            <person name="Matsutani M."/>
            <person name="Takabe S."/>
            <person name="Matsushita K."/>
            <person name="Azuma Y."/>
        </authorList>
    </citation>
    <scope>NUCLEOTIDE SEQUENCE [LARGE SCALE GENOMIC DNA]</scope>
    <source>
        <strain evidence="2">MB58</strain>
    </source>
</reference>